<dbReference type="NCBIfam" id="TIGR01599">
    <property type="entry name" value="PYST-A"/>
    <property type="match status" value="1"/>
</dbReference>
<dbReference type="GeneID" id="3487126"/>
<protein>
    <submittedName>
        <fullName evidence="3">Fam-a protein</fullName>
    </submittedName>
</protein>
<dbReference type="SUPFAM" id="SSF55961">
    <property type="entry name" value="Bet v1-like"/>
    <property type="match status" value="1"/>
</dbReference>
<accession>A0A4V0KCB8</accession>
<dbReference type="OrthoDB" id="10015593at2759"/>
<evidence type="ECO:0000313" key="4">
    <source>
        <dbReference type="Proteomes" id="UP000071118"/>
    </source>
</evidence>
<dbReference type="Proteomes" id="UP000071118">
    <property type="component" value="Chromosome 13"/>
</dbReference>
<name>A0A4V0KCB8_PLACU</name>
<keyword evidence="4" id="KW-1185">Reference proteome</keyword>
<evidence type="ECO:0000313" key="3">
    <source>
        <dbReference type="EMBL" id="VTZ69986.1"/>
    </source>
</evidence>
<feature type="region of interest" description="Disordered" evidence="1">
    <location>
        <begin position="51"/>
        <end position="167"/>
    </location>
</feature>
<evidence type="ECO:0000256" key="1">
    <source>
        <dbReference type="SAM" id="MobiDB-lite"/>
    </source>
</evidence>
<gene>
    <name evidence="3" type="ORF">PCHAS_1303600</name>
</gene>
<dbReference type="InterPro" id="IPR023393">
    <property type="entry name" value="START-like_dom_sf"/>
</dbReference>
<dbReference type="RefSeq" id="XP_016654416.1">
    <property type="nucleotide sequence ID" value="XM_016799072.1"/>
</dbReference>
<feature type="chain" id="PRO_5020488128" evidence="2">
    <location>
        <begin position="26"/>
        <end position="423"/>
    </location>
</feature>
<feature type="compositionally biased region" description="Polar residues" evidence="1">
    <location>
        <begin position="77"/>
        <end position="95"/>
    </location>
</feature>
<evidence type="ECO:0000256" key="2">
    <source>
        <dbReference type="SAM" id="SignalP"/>
    </source>
</evidence>
<dbReference type="Gene3D" id="3.30.530.20">
    <property type="match status" value="1"/>
</dbReference>
<feature type="compositionally biased region" description="Polar residues" evidence="1">
    <location>
        <begin position="142"/>
        <end position="155"/>
    </location>
</feature>
<feature type="signal peptide" evidence="2">
    <location>
        <begin position="1"/>
        <end position="25"/>
    </location>
</feature>
<proteinExistence type="predicted"/>
<keyword evidence="2" id="KW-0732">Signal</keyword>
<dbReference type="VEuPathDB" id="PlasmoDB:PCHAS_1303600"/>
<dbReference type="EMBL" id="LK022890">
    <property type="protein sequence ID" value="VTZ69986.1"/>
    <property type="molecule type" value="Genomic_DNA"/>
</dbReference>
<reference evidence="3 4" key="1">
    <citation type="journal article" date="2014" name="BMC Biol.">
        <title>A comprehensive evaluation of rodent malaria parasite genomes and gene expression.</title>
        <authorList>
            <person name="Otto T.D."/>
            <person name="Bohme U."/>
            <person name="Jackson A.P."/>
            <person name="Hunt M."/>
            <person name="Franke-Fayard B."/>
            <person name="Hoeijmakers W.A."/>
            <person name="Religa A.A."/>
            <person name="Robertson L."/>
            <person name="Sanders M."/>
            <person name="Ogun S.A."/>
            <person name="Cunningham D."/>
            <person name="Erhart A."/>
            <person name="Billker O."/>
            <person name="Khan S.M."/>
            <person name="Stunnenberg H.G."/>
            <person name="Langhorne J."/>
            <person name="Holder A.A."/>
            <person name="Waters A.P."/>
            <person name="Newbold C.I."/>
            <person name="Pain A."/>
            <person name="Berriman M."/>
            <person name="Janse C.J."/>
        </authorList>
    </citation>
    <scope>NUCLEOTIDE SEQUENCE [LARGE SCALE GENOMIC DNA]</scope>
    <source>
        <strain evidence="3 4">AS</strain>
    </source>
</reference>
<organism evidence="3 4">
    <name type="scientific">Plasmodium chabaudi chabaudi</name>
    <dbReference type="NCBI Taxonomy" id="31271"/>
    <lineage>
        <taxon>Eukaryota</taxon>
        <taxon>Sar</taxon>
        <taxon>Alveolata</taxon>
        <taxon>Apicomplexa</taxon>
        <taxon>Aconoidasida</taxon>
        <taxon>Haemosporida</taxon>
        <taxon>Plasmodiidae</taxon>
        <taxon>Plasmodium</taxon>
        <taxon>Plasmodium (Vinckeia)</taxon>
    </lineage>
</organism>
<sequence length="423" mass="46566">MNKGYIKVVLFLLSLFVYVTNTALASEQFPSEKPRAIYTSRKVVTRRTITRSIPPNVPGPSNANPNIAIPSNANSNVAGPSNANSNLVGPSNANPNFAGPSHATSNLVGPSNARPNFAGPSHANSNLVGPSNARPNFAGPSHATSNLVGPSNANPNFAGPSHANSNVVGQKTDISNVVGQRTTVPNNYGSDELYEQHKHLLCTDRGEIIRAEKVMKEAVSLLMHHATTESSNDKPYKSKNDKKLNMEKHEGDAYIGKSNHKYPDSDMYTDLVDMLWDPSCSQKPDKTLKNGKVIRVYTPNLILVQYRYKNNNEDFQRYFYALARKHQVSEDTTVIAMTSGNINDHNSADTRIYTNPIVESANLFKTEVNSEPDIRRGELKKMFVNLSGYLIKKESNYVDITYVRSMDGNVPNDSSLPTKKLRA</sequence>
<dbReference type="KEGG" id="pcb:PCHAS_1303600"/>
<dbReference type="InterPro" id="IPR006486">
    <property type="entry name" value="PYST_A"/>
</dbReference>
<dbReference type="AlphaFoldDB" id="A0A4V0KCB8"/>
<feature type="compositionally biased region" description="Low complexity" evidence="1">
    <location>
        <begin position="60"/>
        <end position="76"/>
    </location>
</feature>